<dbReference type="AlphaFoldDB" id="A0A2U1LJV5"/>
<evidence type="ECO:0008006" key="3">
    <source>
        <dbReference type="Google" id="ProtNLM"/>
    </source>
</evidence>
<proteinExistence type="predicted"/>
<protein>
    <recommendedName>
        <fullName evidence="3">Peptidase C1A papain C-terminal domain-containing protein</fullName>
    </recommendedName>
</protein>
<dbReference type="EMBL" id="PKPP01009003">
    <property type="protein sequence ID" value="PWA49282.1"/>
    <property type="molecule type" value="Genomic_DNA"/>
</dbReference>
<comment type="caution">
    <text evidence="1">The sequence shown here is derived from an EMBL/GenBank/DDBJ whole genome shotgun (WGS) entry which is preliminary data.</text>
</comment>
<dbReference type="InterPro" id="IPR038765">
    <property type="entry name" value="Papain-like_cys_pep_sf"/>
</dbReference>
<accession>A0A2U1LJV5</accession>
<dbReference type="SUPFAM" id="SSF54001">
    <property type="entry name" value="Cysteine proteinases"/>
    <property type="match status" value="1"/>
</dbReference>
<dbReference type="OrthoDB" id="10653539at2759"/>
<organism evidence="1 2">
    <name type="scientific">Artemisia annua</name>
    <name type="common">Sweet wormwood</name>
    <dbReference type="NCBI Taxonomy" id="35608"/>
    <lineage>
        <taxon>Eukaryota</taxon>
        <taxon>Viridiplantae</taxon>
        <taxon>Streptophyta</taxon>
        <taxon>Embryophyta</taxon>
        <taxon>Tracheophyta</taxon>
        <taxon>Spermatophyta</taxon>
        <taxon>Magnoliopsida</taxon>
        <taxon>eudicotyledons</taxon>
        <taxon>Gunneridae</taxon>
        <taxon>Pentapetalae</taxon>
        <taxon>asterids</taxon>
        <taxon>campanulids</taxon>
        <taxon>Asterales</taxon>
        <taxon>Asteraceae</taxon>
        <taxon>Asteroideae</taxon>
        <taxon>Anthemideae</taxon>
        <taxon>Artemisiinae</taxon>
        <taxon>Artemisia</taxon>
    </lineage>
</organism>
<keyword evidence="2" id="KW-1185">Reference proteome</keyword>
<sequence length="232" mass="25840">MVGIRHSIREHTPHVENEKTYGLSVIIAFCDMVGTVLRMNGFPGVVLTPQILLDINCADLVTAIAFATRPDLGFETISSYPFVMISRNLSTWTESNYQVSREERYLIDDIKSFTDPEAIKSEILGNFGAEGKKLPLMGVFLTNEFKSREVAAAAADGMPFRHQGDIPHHHPGLGSRHGVVIVGVDTTSLDPTQHFVEVKSSYGRRWGREGFSKVAFEEFECVLVPYYGQDES</sequence>
<evidence type="ECO:0000313" key="1">
    <source>
        <dbReference type="EMBL" id="PWA49282.1"/>
    </source>
</evidence>
<evidence type="ECO:0000313" key="2">
    <source>
        <dbReference type="Proteomes" id="UP000245207"/>
    </source>
</evidence>
<dbReference type="Proteomes" id="UP000245207">
    <property type="component" value="Unassembled WGS sequence"/>
</dbReference>
<dbReference type="Gene3D" id="3.90.70.10">
    <property type="entry name" value="Cysteine proteinases"/>
    <property type="match status" value="1"/>
</dbReference>
<gene>
    <name evidence="1" type="ORF">CTI12_AA481430</name>
</gene>
<name>A0A2U1LJV5_ARTAN</name>
<reference evidence="1 2" key="1">
    <citation type="journal article" date="2018" name="Mol. Plant">
        <title>The genome of Artemisia annua provides insight into the evolution of Asteraceae family and artemisinin biosynthesis.</title>
        <authorList>
            <person name="Shen Q."/>
            <person name="Zhang L."/>
            <person name="Liao Z."/>
            <person name="Wang S."/>
            <person name="Yan T."/>
            <person name="Shi P."/>
            <person name="Liu M."/>
            <person name="Fu X."/>
            <person name="Pan Q."/>
            <person name="Wang Y."/>
            <person name="Lv Z."/>
            <person name="Lu X."/>
            <person name="Zhang F."/>
            <person name="Jiang W."/>
            <person name="Ma Y."/>
            <person name="Chen M."/>
            <person name="Hao X."/>
            <person name="Li L."/>
            <person name="Tang Y."/>
            <person name="Lv G."/>
            <person name="Zhou Y."/>
            <person name="Sun X."/>
            <person name="Brodelius P.E."/>
            <person name="Rose J.K.C."/>
            <person name="Tang K."/>
        </authorList>
    </citation>
    <scope>NUCLEOTIDE SEQUENCE [LARGE SCALE GENOMIC DNA]</scope>
    <source>
        <strain evidence="2">cv. Huhao1</strain>
        <tissue evidence="1">Leaf</tissue>
    </source>
</reference>